<evidence type="ECO:0000256" key="4">
    <source>
        <dbReference type="ARBA" id="ARBA00044144"/>
    </source>
</evidence>
<dbReference type="InterPro" id="IPR016024">
    <property type="entry name" value="ARM-type_fold"/>
</dbReference>
<dbReference type="FunFam" id="3.90.550.10:FF:000106">
    <property type="entry name" value="Translation initiation factor eIF-2B subunit epsilon"/>
    <property type="match status" value="1"/>
</dbReference>
<evidence type="ECO:0000256" key="2">
    <source>
        <dbReference type="ARBA" id="ARBA00007878"/>
    </source>
</evidence>
<dbReference type="InterPro" id="IPR005835">
    <property type="entry name" value="NTP_transferase_dom"/>
</dbReference>
<dbReference type="InterPro" id="IPR003307">
    <property type="entry name" value="W2_domain"/>
</dbReference>
<dbReference type="EMBL" id="JAMFTS010000002">
    <property type="protein sequence ID" value="KAJ4786414.1"/>
    <property type="molecule type" value="Genomic_DNA"/>
</dbReference>
<dbReference type="PROSITE" id="PS51363">
    <property type="entry name" value="W2"/>
    <property type="match status" value="1"/>
</dbReference>
<dbReference type="CDD" id="cd04197">
    <property type="entry name" value="eIF-2B_epsilon_N"/>
    <property type="match status" value="1"/>
</dbReference>
<dbReference type="CDD" id="cd11558">
    <property type="entry name" value="W2_eIF2B_epsilon"/>
    <property type="match status" value="1"/>
</dbReference>
<dbReference type="InterPro" id="IPR044123">
    <property type="entry name" value="W2_eIF2B_epsilon"/>
</dbReference>
<feature type="region of interest" description="Disordered" evidence="7">
    <location>
        <begin position="529"/>
        <end position="563"/>
    </location>
</feature>
<comment type="subunit">
    <text evidence="6">Component of the translation initiation factor 2B (eIF2B) complex which is a heterodecamer of two sets of five different subunits: alpha, beta, gamma, delta and epsilon. Subunits alpha, beta and delta comprise a regulatory subcomplex and subunits epsilon and gamma comprise a catalytic subcomplex. Within the complex, the hexameric regulatory complex resides at the center, with the two heterodimeric catalytic subcomplexes bound on opposite sides.</text>
</comment>
<evidence type="ECO:0000313" key="9">
    <source>
        <dbReference type="EMBL" id="KAJ4786414.1"/>
    </source>
</evidence>
<dbReference type="Pfam" id="PF02020">
    <property type="entry name" value="W2"/>
    <property type="match status" value="1"/>
</dbReference>
<sequence>MAQKKGGKSAASDDPEELARTPLQAVLLADTFNLKFRPITLERPKVLLPLVNTPMIDYTLAWLESVGVEEVFLFCCAHAEQVKEYIGNSHWGQSHAGFSITTIESNFSMSAGDALRFIEGKNVIRGDFILITGDTISNMSLTEALQAHKDRRKKDPDTVMTMFVKRSKPMPLTHQTRLGNDEIMMAIDPETKQLLYYEDRFDCSKRAVTLDKSLLADNASLYLRTDLEDCCIDICSPEVLTIFLDNFDYQHLRRHFVKGLLHDDIMGKKIYTHEIDSSYTARVDNYRSYDTISKDIIQRWSFPLVPDVLYAGNRAQMRLQREGIYKAPDVTLSPSVRIGAFTAIGSGTIIGENSSVSNSVIGELCTIGRNVSIDGCYIWDSVTIEDGCRLSHSIVCDGVHLHTGATLEPGVILSFKVEVGQNITVPAYSKVSLLPQPSKQDSDEELEYADTNSGIIDSPSIASISPANIEHDHVSSFDTEQSVLLEGGLSGVGYIWTSCETGNEEEWRYSVAPIPVEKLKEFYAKMFDEDESSSDGEQTGITHSGELISESKSTDFDDSDGEYKGDVSKFEKEVEETFERALGGVAEENVQLEINSLRMSFNVTHAECAGAVFQSVIKSAIIASNSSKSNLLKATIDAIERSKGLLSYFITNVDEEIEVILKFEEMCMEITREFAPIFSSVLHQLYDKEVITEDAILKWESEKADADESDKVFVKQSEAFLKVFSHLNFSTGVSVLQRLYGAMTSLKLL</sequence>
<comment type="subcellular location">
    <subcellularLocation>
        <location evidence="1">Cytoplasm</location>
        <location evidence="1">Cytosol</location>
    </subcellularLocation>
</comment>
<evidence type="ECO:0000256" key="3">
    <source>
        <dbReference type="ARBA" id="ARBA00022490"/>
    </source>
</evidence>
<keyword evidence="9" id="KW-0396">Initiation factor</keyword>
<dbReference type="Gene3D" id="3.90.550.10">
    <property type="entry name" value="Spore Coat Polysaccharide Biosynthesis Protein SpsA, Chain A"/>
    <property type="match status" value="1"/>
</dbReference>
<reference evidence="9" key="1">
    <citation type="submission" date="2022-08" db="EMBL/GenBank/DDBJ databases">
        <authorList>
            <person name="Marques A."/>
        </authorList>
    </citation>
    <scope>NUCLEOTIDE SEQUENCE</scope>
    <source>
        <strain evidence="9">RhyPub2mFocal</strain>
        <tissue evidence="9">Leaves</tissue>
    </source>
</reference>
<gene>
    <name evidence="9" type="ORF">LUZ62_037660</name>
</gene>
<dbReference type="Proteomes" id="UP001140206">
    <property type="component" value="Chromosome 2"/>
</dbReference>
<dbReference type="InterPro" id="IPR056764">
    <property type="entry name" value="LbH_EIF2B3/5"/>
</dbReference>
<dbReference type="SUPFAM" id="SSF48371">
    <property type="entry name" value="ARM repeat"/>
    <property type="match status" value="1"/>
</dbReference>
<proteinExistence type="inferred from homology"/>
<keyword evidence="10" id="KW-1185">Reference proteome</keyword>
<evidence type="ECO:0000256" key="1">
    <source>
        <dbReference type="ARBA" id="ARBA00004514"/>
    </source>
</evidence>
<dbReference type="InterPro" id="IPR035543">
    <property type="entry name" value="eIF-2B_epsilon_N"/>
</dbReference>
<dbReference type="SUPFAM" id="SSF53448">
    <property type="entry name" value="Nucleotide-diphospho-sugar transferases"/>
    <property type="match status" value="1"/>
</dbReference>
<evidence type="ECO:0000259" key="8">
    <source>
        <dbReference type="PROSITE" id="PS51363"/>
    </source>
</evidence>
<evidence type="ECO:0000256" key="6">
    <source>
        <dbReference type="ARBA" id="ARBA00046432"/>
    </source>
</evidence>
<evidence type="ECO:0000256" key="5">
    <source>
        <dbReference type="ARBA" id="ARBA00044345"/>
    </source>
</evidence>
<dbReference type="AlphaFoldDB" id="A0AAV8F477"/>
<dbReference type="InterPro" id="IPR029044">
    <property type="entry name" value="Nucleotide-diphossugar_trans"/>
</dbReference>
<organism evidence="9 10">
    <name type="scientific">Rhynchospora pubera</name>
    <dbReference type="NCBI Taxonomy" id="906938"/>
    <lineage>
        <taxon>Eukaryota</taxon>
        <taxon>Viridiplantae</taxon>
        <taxon>Streptophyta</taxon>
        <taxon>Embryophyta</taxon>
        <taxon>Tracheophyta</taxon>
        <taxon>Spermatophyta</taxon>
        <taxon>Magnoliopsida</taxon>
        <taxon>Liliopsida</taxon>
        <taxon>Poales</taxon>
        <taxon>Cyperaceae</taxon>
        <taxon>Cyperoideae</taxon>
        <taxon>Rhynchosporeae</taxon>
        <taxon>Rhynchospora</taxon>
    </lineage>
</organism>
<dbReference type="Gene3D" id="1.25.40.180">
    <property type="match status" value="1"/>
</dbReference>
<dbReference type="FunFam" id="2.160.10.10:FF:000029">
    <property type="entry name" value="Trimeric LpxA-like enzyme"/>
    <property type="match status" value="1"/>
</dbReference>
<evidence type="ECO:0000256" key="7">
    <source>
        <dbReference type="SAM" id="MobiDB-lite"/>
    </source>
</evidence>
<accession>A0AAV8F477</accession>
<dbReference type="Pfam" id="PF00483">
    <property type="entry name" value="NTP_transferase"/>
    <property type="match status" value="1"/>
</dbReference>
<evidence type="ECO:0000313" key="10">
    <source>
        <dbReference type="Proteomes" id="UP001140206"/>
    </source>
</evidence>
<name>A0AAV8F477_9POAL</name>
<dbReference type="GO" id="GO:0031369">
    <property type="term" value="F:translation initiation factor binding"/>
    <property type="evidence" value="ECO:0007669"/>
    <property type="project" value="InterPro"/>
</dbReference>
<dbReference type="PANTHER" id="PTHR45887">
    <property type="entry name" value="TRANSLATION INITIATION FACTOR EIF-2B SUBUNIT EPSILON"/>
    <property type="match status" value="1"/>
</dbReference>
<dbReference type="CDD" id="cd05787">
    <property type="entry name" value="LbH_eIF2B_epsilon"/>
    <property type="match status" value="1"/>
</dbReference>
<comment type="similarity">
    <text evidence="2">Belongs to the eIF-2B gamma/epsilon subunits family.</text>
</comment>
<dbReference type="GO" id="GO:0005085">
    <property type="term" value="F:guanyl-nucleotide exchange factor activity"/>
    <property type="evidence" value="ECO:0007669"/>
    <property type="project" value="InterPro"/>
</dbReference>
<dbReference type="SMART" id="SM00515">
    <property type="entry name" value="eIF5C"/>
    <property type="match status" value="1"/>
</dbReference>
<dbReference type="GO" id="GO:0005851">
    <property type="term" value="C:eukaryotic translation initiation factor 2B complex"/>
    <property type="evidence" value="ECO:0007669"/>
    <property type="project" value="TreeGrafter"/>
</dbReference>
<dbReference type="Gene3D" id="2.160.10.10">
    <property type="entry name" value="Hexapeptide repeat proteins"/>
    <property type="match status" value="1"/>
</dbReference>
<dbReference type="Pfam" id="PF25084">
    <property type="entry name" value="LbH_EIF2B"/>
    <property type="match status" value="1"/>
</dbReference>
<feature type="domain" description="W2" evidence="8">
    <location>
        <begin position="560"/>
        <end position="737"/>
    </location>
</feature>
<comment type="caution">
    <text evidence="9">The sequence shown here is derived from an EMBL/GenBank/DDBJ whole genome shotgun (WGS) entry which is preliminary data.</text>
</comment>
<dbReference type="InterPro" id="IPR051956">
    <property type="entry name" value="eIF2B_epsilon"/>
</dbReference>
<protein>
    <recommendedName>
        <fullName evidence="4">Translation initiation factor eIF2B subunit epsilon</fullName>
    </recommendedName>
    <alternativeName>
        <fullName evidence="5">eIF2B GDP-GTP exchange factor subunit epsilon</fullName>
    </alternativeName>
</protein>
<keyword evidence="3" id="KW-0963">Cytoplasm</keyword>
<dbReference type="GO" id="GO:0003743">
    <property type="term" value="F:translation initiation factor activity"/>
    <property type="evidence" value="ECO:0007669"/>
    <property type="project" value="UniProtKB-KW"/>
</dbReference>
<dbReference type="PANTHER" id="PTHR45887:SF1">
    <property type="entry name" value="TRANSLATION INITIATION FACTOR EIF-2B SUBUNIT EPSILON"/>
    <property type="match status" value="1"/>
</dbReference>
<dbReference type="GO" id="GO:0005829">
    <property type="term" value="C:cytosol"/>
    <property type="evidence" value="ECO:0007669"/>
    <property type="project" value="UniProtKB-SubCell"/>
</dbReference>
<keyword evidence="9" id="KW-0648">Protein biosynthesis</keyword>